<proteinExistence type="predicted"/>
<protein>
    <submittedName>
        <fullName evidence="1">Uncharacterized protein</fullName>
    </submittedName>
</protein>
<evidence type="ECO:0000313" key="1">
    <source>
        <dbReference type="EMBL" id="CDW26102.1"/>
    </source>
</evidence>
<name>A0A0K2TKC6_LEPSM</name>
<feature type="non-terminal residue" evidence="1">
    <location>
        <position position="1"/>
    </location>
</feature>
<sequence length="105" mass="11927">TINLSCQSRGKRWRKIREEDKAKKKLTGFIRGVTGNIGDKILTRIIPYQCNSLRVRSKVELTKSEITQLGKVVHFDVDHVTFKDLQAIDFPLKVASAGKLGFRTI</sequence>
<accession>A0A0K2TKC6</accession>
<organism evidence="1">
    <name type="scientific">Lepeophtheirus salmonis</name>
    <name type="common">Salmon louse</name>
    <name type="synonym">Caligus salmonis</name>
    <dbReference type="NCBI Taxonomy" id="72036"/>
    <lineage>
        <taxon>Eukaryota</taxon>
        <taxon>Metazoa</taxon>
        <taxon>Ecdysozoa</taxon>
        <taxon>Arthropoda</taxon>
        <taxon>Crustacea</taxon>
        <taxon>Multicrustacea</taxon>
        <taxon>Hexanauplia</taxon>
        <taxon>Copepoda</taxon>
        <taxon>Siphonostomatoida</taxon>
        <taxon>Caligidae</taxon>
        <taxon>Lepeophtheirus</taxon>
    </lineage>
</organism>
<dbReference type="EMBL" id="HACA01008741">
    <property type="protein sequence ID" value="CDW26102.1"/>
    <property type="molecule type" value="Transcribed_RNA"/>
</dbReference>
<reference evidence="1" key="1">
    <citation type="submission" date="2014-05" db="EMBL/GenBank/DDBJ databases">
        <authorList>
            <person name="Chronopoulou M."/>
        </authorList>
    </citation>
    <scope>NUCLEOTIDE SEQUENCE</scope>
    <source>
        <tissue evidence="1">Whole organism</tissue>
    </source>
</reference>
<dbReference type="AlphaFoldDB" id="A0A0K2TKC6"/>